<protein>
    <recommendedName>
        <fullName evidence="4">Methyltransferase small domain-containing protein</fullName>
    </recommendedName>
</protein>
<dbReference type="NCBIfam" id="TIGR00536">
    <property type="entry name" value="hemK_fam"/>
    <property type="match status" value="1"/>
</dbReference>
<dbReference type="InterPro" id="IPR004556">
    <property type="entry name" value="HemK-like"/>
</dbReference>
<evidence type="ECO:0000256" key="1">
    <source>
        <dbReference type="ARBA" id="ARBA00022603"/>
    </source>
</evidence>
<feature type="domain" description="Methyltransferase small" evidence="4">
    <location>
        <begin position="132"/>
        <end position="213"/>
    </location>
</feature>
<dbReference type="Pfam" id="PF05175">
    <property type="entry name" value="MTS"/>
    <property type="match status" value="1"/>
</dbReference>
<dbReference type="GO" id="GO:0032259">
    <property type="term" value="P:methylation"/>
    <property type="evidence" value="ECO:0007669"/>
    <property type="project" value="UniProtKB-KW"/>
</dbReference>
<gene>
    <name evidence="5" type="ORF">METZ01_LOCUS94362</name>
</gene>
<dbReference type="GO" id="GO:0005829">
    <property type="term" value="C:cytosol"/>
    <property type="evidence" value="ECO:0007669"/>
    <property type="project" value="TreeGrafter"/>
</dbReference>
<reference evidence="5" key="1">
    <citation type="submission" date="2018-05" db="EMBL/GenBank/DDBJ databases">
        <authorList>
            <person name="Lanie J.A."/>
            <person name="Ng W.-L."/>
            <person name="Kazmierczak K.M."/>
            <person name="Andrzejewski T.M."/>
            <person name="Davidsen T.M."/>
            <person name="Wayne K.J."/>
            <person name="Tettelin H."/>
            <person name="Glass J.I."/>
            <person name="Rusch D."/>
            <person name="Podicherti R."/>
            <person name="Tsui H.-C.T."/>
            <person name="Winkler M.E."/>
        </authorList>
    </citation>
    <scope>NUCLEOTIDE SEQUENCE</scope>
</reference>
<dbReference type="EMBL" id="UINC01009250">
    <property type="protein sequence ID" value="SVA41508.1"/>
    <property type="molecule type" value="Genomic_DNA"/>
</dbReference>
<dbReference type="InterPro" id="IPR017127">
    <property type="entry name" value="Ribosome_uL3_MTase"/>
</dbReference>
<dbReference type="InterPro" id="IPR007848">
    <property type="entry name" value="Small_mtfrase_dom"/>
</dbReference>
<organism evidence="5">
    <name type="scientific">marine metagenome</name>
    <dbReference type="NCBI Taxonomy" id="408172"/>
    <lineage>
        <taxon>unclassified sequences</taxon>
        <taxon>metagenomes</taxon>
        <taxon>ecological metagenomes</taxon>
    </lineage>
</organism>
<dbReference type="PROSITE" id="PS00092">
    <property type="entry name" value="N6_MTASE"/>
    <property type="match status" value="1"/>
</dbReference>
<dbReference type="AlphaFoldDB" id="A0A381VP25"/>
<evidence type="ECO:0000256" key="2">
    <source>
        <dbReference type="ARBA" id="ARBA00022679"/>
    </source>
</evidence>
<dbReference type="PANTHER" id="PTHR47806">
    <property type="entry name" value="50S RIBOSOMAL PROTEIN L3 GLUTAMINE METHYLTRANSFERASE"/>
    <property type="match status" value="1"/>
</dbReference>
<dbReference type="NCBIfam" id="TIGR03533">
    <property type="entry name" value="L3_gln_methyl"/>
    <property type="match status" value="1"/>
</dbReference>
<dbReference type="PANTHER" id="PTHR47806:SF1">
    <property type="entry name" value="RIBOSOMAL PROTEIN UL3 GLUTAMINE METHYLTRANSFERASE"/>
    <property type="match status" value="1"/>
</dbReference>
<name>A0A381VP25_9ZZZZ</name>
<dbReference type="InterPro" id="IPR002052">
    <property type="entry name" value="DNA_methylase_N6_adenine_CS"/>
</dbReference>
<evidence type="ECO:0000313" key="5">
    <source>
        <dbReference type="EMBL" id="SVA41508.1"/>
    </source>
</evidence>
<dbReference type="GO" id="GO:0003676">
    <property type="term" value="F:nucleic acid binding"/>
    <property type="evidence" value="ECO:0007669"/>
    <property type="project" value="InterPro"/>
</dbReference>
<keyword evidence="1" id="KW-0489">Methyltransferase</keyword>
<keyword evidence="3" id="KW-0949">S-adenosyl-L-methionine</keyword>
<dbReference type="GO" id="GO:0036009">
    <property type="term" value="F:protein-glutamine N-methyltransferase activity"/>
    <property type="evidence" value="ECO:0007669"/>
    <property type="project" value="InterPro"/>
</dbReference>
<dbReference type="SUPFAM" id="SSF53335">
    <property type="entry name" value="S-adenosyl-L-methionine-dependent methyltransferases"/>
    <property type="match status" value="1"/>
</dbReference>
<dbReference type="InterPro" id="IPR029063">
    <property type="entry name" value="SAM-dependent_MTases_sf"/>
</dbReference>
<keyword evidence="2" id="KW-0808">Transferase</keyword>
<sequence length="297" mass="33286">MNNICLQSTSMHSKISDILTELEELLDREHLFYGHGTSSAKDEALAMVLSVFDLNYPLDNDVLSILPSSKQWLDLNELLSQRILNKIPLPYLTNEAFFCDHKFFVDDRVLIPRSPIAELIKNNLEPWININRVKRVLEIGTGSGCIALSMAKQFPHLKIVATDISAPALEVAKINTKAMKLENRVQLIQTDLFTNLSGRFDLIISNPPYVAQEIFENLPTEYSFEPQQALVAGENGLDFISRILQDAPPFLNDDGALIIETGIASTEVERVYNLPITWISFEHGGEGVALIEAKHLV</sequence>
<dbReference type="Gene3D" id="3.40.50.150">
    <property type="entry name" value="Vaccinia Virus protein VP39"/>
    <property type="match status" value="1"/>
</dbReference>
<proteinExistence type="predicted"/>
<evidence type="ECO:0000259" key="4">
    <source>
        <dbReference type="Pfam" id="PF05175"/>
    </source>
</evidence>
<accession>A0A381VP25</accession>
<dbReference type="CDD" id="cd02440">
    <property type="entry name" value="AdoMet_MTases"/>
    <property type="match status" value="1"/>
</dbReference>
<evidence type="ECO:0000256" key="3">
    <source>
        <dbReference type="ARBA" id="ARBA00022691"/>
    </source>
</evidence>
<dbReference type="PIRSF" id="PIRSF037167">
    <property type="entry name" value="Mtase_YfcB_prd"/>
    <property type="match status" value="1"/>
</dbReference>